<evidence type="ECO:0000313" key="2">
    <source>
        <dbReference type="EMBL" id="CAH8247070.1"/>
    </source>
</evidence>
<feature type="region of interest" description="Disordered" evidence="1">
    <location>
        <begin position="1"/>
        <end position="42"/>
    </location>
</feature>
<keyword evidence="3" id="KW-1185">Reference proteome</keyword>
<organism evidence="2 3">
    <name type="scientific">Paenibacillus melissococcoides</name>
    <dbReference type="NCBI Taxonomy" id="2912268"/>
    <lineage>
        <taxon>Bacteria</taxon>
        <taxon>Bacillati</taxon>
        <taxon>Bacillota</taxon>
        <taxon>Bacilli</taxon>
        <taxon>Bacillales</taxon>
        <taxon>Paenibacillaceae</taxon>
        <taxon>Paenibacillus</taxon>
    </lineage>
</organism>
<accession>A0ABM9G5H4</accession>
<gene>
    <name evidence="2" type="ORF">WJ0W_004304</name>
</gene>
<dbReference type="Proteomes" id="UP001154322">
    <property type="component" value="Unassembled WGS sequence"/>
</dbReference>
<dbReference type="EMBL" id="CALYLO010000006">
    <property type="protein sequence ID" value="CAH8247070.1"/>
    <property type="molecule type" value="Genomic_DNA"/>
</dbReference>
<protein>
    <submittedName>
        <fullName evidence="2">Uncharacterized protein</fullName>
    </submittedName>
</protein>
<evidence type="ECO:0000256" key="1">
    <source>
        <dbReference type="SAM" id="MobiDB-lite"/>
    </source>
</evidence>
<sequence>MASRSAAARPAVTSPRKAASTAGGSPWRTIADRNGGSSVWSGTAACRRSSTAGGRTAAWTG</sequence>
<reference evidence="2" key="1">
    <citation type="submission" date="2022-06" db="EMBL/GenBank/DDBJ databases">
        <authorList>
            <person name="Dietemann V."/>
            <person name="Ory F."/>
            <person name="Dainat B."/>
            <person name="Oberhansli S."/>
        </authorList>
    </citation>
    <scope>NUCLEOTIDE SEQUENCE</scope>
    <source>
        <strain evidence="2">Ena-SAMPLE-TAB-26-04-2022-14:26:32:270-5432</strain>
    </source>
</reference>
<comment type="caution">
    <text evidence="2">The sequence shown here is derived from an EMBL/GenBank/DDBJ whole genome shotgun (WGS) entry which is preliminary data.</text>
</comment>
<name>A0ABM9G5H4_9BACL</name>
<proteinExistence type="predicted"/>
<evidence type="ECO:0000313" key="3">
    <source>
        <dbReference type="Proteomes" id="UP001154322"/>
    </source>
</evidence>